<feature type="coiled-coil region" evidence="1">
    <location>
        <begin position="274"/>
        <end position="404"/>
    </location>
</feature>
<reference evidence="3 4" key="1">
    <citation type="submission" date="2016-04" db="EMBL/GenBank/DDBJ databases">
        <title>A degradative enzymes factory behind the ericoid mycorrhizal symbiosis.</title>
        <authorList>
            <consortium name="DOE Joint Genome Institute"/>
            <person name="Martino E."/>
            <person name="Morin E."/>
            <person name="Grelet G."/>
            <person name="Kuo A."/>
            <person name="Kohler A."/>
            <person name="Daghino S."/>
            <person name="Barry K."/>
            <person name="Choi C."/>
            <person name="Cichocki N."/>
            <person name="Clum A."/>
            <person name="Copeland A."/>
            <person name="Hainaut M."/>
            <person name="Haridas S."/>
            <person name="Labutti K."/>
            <person name="Lindquist E."/>
            <person name="Lipzen A."/>
            <person name="Khouja H.-R."/>
            <person name="Murat C."/>
            <person name="Ohm R."/>
            <person name="Olson A."/>
            <person name="Spatafora J."/>
            <person name="Veneault-Fourrey C."/>
            <person name="Henrissat B."/>
            <person name="Grigoriev I."/>
            <person name="Martin F."/>
            <person name="Perotto S."/>
        </authorList>
    </citation>
    <scope>NUCLEOTIDE SEQUENCE [LARGE SCALE GENOMIC DNA]</scope>
    <source>
        <strain evidence="3 4">E</strain>
    </source>
</reference>
<dbReference type="EMBL" id="KZ613743">
    <property type="protein sequence ID" value="PMD66771.1"/>
    <property type="molecule type" value="Genomic_DNA"/>
</dbReference>
<evidence type="ECO:0000256" key="2">
    <source>
        <dbReference type="SAM" id="MobiDB-lite"/>
    </source>
</evidence>
<dbReference type="OrthoDB" id="3565171at2759"/>
<gene>
    <name evidence="3" type="ORF">K444DRAFT_659006</name>
</gene>
<organism evidence="3 4">
    <name type="scientific">Hyaloscypha bicolor E</name>
    <dbReference type="NCBI Taxonomy" id="1095630"/>
    <lineage>
        <taxon>Eukaryota</taxon>
        <taxon>Fungi</taxon>
        <taxon>Dikarya</taxon>
        <taxon>Ascomycota</taxon>
        <taxon>Pezizomycotina</taxon>
        <taxon>Leotiomycetes</taxon>
        <taxon>Helotiales</taxon>
        <taxon>Hyaloscyphaceae</taxon>
        <taxon>Hyaloscypha</taxon>
        <taxon>Hyaloscypha bicolor</taxon>
    </lineage>
</organism>
<evidence type="ECO:0000313" key="3">
    <source>
        <dbReference type="EMBL" id="PMD66771.1"/>
    </source>
</evidence>
<keyword evidence="1" id="KW-0175">Coiled coil</keyword>
<feature type="region of interest" description="Disordered" evidence="2">
    <location>
        <begin position="93"/>
        <end position="112"/>
    </location>
</feature>
<evidence type="ECO:0000256" key="1">
    <source>
        <dbReference type="SAM" id="Coils"/>
    </source>
</evidence>
<feature type="region of interest" description="Disordered" evidence="2">
    <location>
        <begin position="217"/>
        <end position="237"/>
    </location>
</feature>
<dbReference type="Proteomes" id="UP000235371">
    <property type="component" value="Unassembled WGS sequence"/>
</dbReference>
<proteinExistence type="predicted"/>
<dbReference type="InParanoid" id="A0A2J6TUV1"/>
<dbReference type="RefSeq" id="XP_024743675.1">
    <property type="nucleotide sequence ID" value="XM_024886319.1"/>
</dbReference>
<keyword evidence="4" id="KW-1185">Reference proteome</keyword>
<evidence type="ECO:0000313" key="4">
    <source>
        <dbReference type="Proteomes" id="UP000235371"/>
    </source>
</evidence>
<dbReference type="GeneID" id="36594396"/>
<sequence length="587" mass="66757">MSILLREKLTIVKIEKKPDSLAKRVNKADVKYISFGFTQQLHNKLPIGSINTMESTLDRDVLLKQHSLAEVELLHDPLEAGEPLPELGISSSQYAESIQSEPPKETSKDLAITPSTVPTNLKAMLPSLPTTDKNRATSDYGGTPLASSIDTSTLSTQGDALNPDSALSIPSTAPQLGFPLNEVLRNIPEPKLTKAEKKKIKSIQDRCKSLEQKLEKKERDLKATQHERNKARKETKEAEAKLAETYVQHAKVTKETKAALETEFHGRYEKLSQSKGTNEELERVKLNMEKLQEIMGQRKDKNGGLRLTVHTLKEEHQVRERELDEEVERLRSKLAKAIERIETELLPEIKRLEGKDGECEKLRRKLENKPRITQDKNIGPHHDHNQLMEKIKALERDLKNSKLEKESMKPLLDVGIAVRLRFLEQAKNTYLNEQRGGLNQITIREGNQAAHSANGTADAALFTMGVLKNENALAPAFERVYANRTPTRKWDRRRASDYPGKFERDIRNWYLLDRLEWLTVEIVEFDRLKSGGRLTPLSEAFRRQGRNDAEDNFDGCDDFGWIALADSDLDLSDVESEVYSMYKLDLV</sequence>
<protein>
    <submittedName>
        <fullName evidence="3">Uncharacterized protein</fullName>
    </submittedName>
</protein>
<feature type="compositionally biased region" description="Polar residues" evidence="2">
    <location>
        <begin position="145"/>
        <end position="159"/>
    </location>
</feature>
<feature type="region of interest" description="Disordered" evidence="2">
    <location>
        <begin position="121"/>
        <end position="175"/>
    </location>
</feature>
<accession>A0A2J6TUV1</accession>
<dbReference type="AlphaFoldDB" id="A0A2J6TUV1"/>
<name>A0A2J6TUV1_9HELO</name>